<dbReference type="Gene3D" id="3.30.420.40">
    <property type="match status" value="2"/>
</dbReference>
<reference evidence="2 3" key="1">
    <citation type="submission" date="2013-08" db="EMBL/GenBank/DDBJ databases">
        <authorList>
            <person name="Weinstock G."/>
            <person name="Sodergren E."/>
            <person name="Wylie T."/>
            <person name="Fulton L."/>
            <person name="Fulton R."/>
            <person name="Fronick C."/>
            <person name="O'Laughlin M."/>
            <person name="Godfrey J."/>
            <person name="Miner T."/>
            <person name="Herter B."/>
            <person name="Appelbaum E."/>
            <person name="Cordes M."/>
            <person name="Lek S."/>
            <person name="Wollam A."/>
            <person name="Pepin K.H."/>
            <person name="Palsikar V.B."/>
            <person name="Mitreva M."/>
            <person name="Wilson R.K."/>
        </authorList>
    </citation>
    <scope>NUCLEOTIDE SEQUENCE [LARGE SCALE GENOMIC DNA]</scope>
    <source>
        <strain evidence="2 3">ATCC 700332</strain>
    </source>
</reference>
<gene>
    <name evidence="2" type="ORF">HMPREF9193_00098</name>
</gene>
<dbReference type="Pfam" id="PF00480">
    <property type="entry name" value="ROK"/>
    <property type="match status" value="1"/>
</dbReference>
<comment type="similarity">
    <text evidence="1">Belongs to the ROK (NagC/XylR) family.</text>
</comment>
<evidence type="ECO:0000313" key="3">
    <source>
        <dbReference type="Proteomes" id="UP000016649"/>
    </source>
</evidence>
<accession>A0ABN0P1X0</accession>
<protein>
    <submittedName>
        <fullName evidence="2">ROK family protein</fullName>
    </submittedName>
</protein>
<evidence type="ECO:0000256" key="1">
    <source>
        <dbReference type="ARBA" id="ARBA00006479"/>
    </source>
</evidence>
<dbReference type="Proteomes" id="UP000016649">
    <property type="component" value="Unassembled WGS sequence"/>
</dbReference>
<dbReference type="EMBL" id="AWVH01000002">
    <property type="protein sequence ID" value="ERJ94559.1"/>
    <property type="molecule type" value="Genomic_DNA"/>
</dbReference>
<organism evidence="2 3">
    <name type="scientific">Treponema lecithinolyticum ATCC 700332</name>
    <dbReference type="NCBI Taxonomy" id="1321815"/>
    <lineage>
        <taxon>Bacteria</taxon>
        <taxon>Pseudomonadati</taxon>
        <taxon>Spirochaetota</taxon>
        <taxon>Spirochaetia</taxon>
        <taxon>Spirochaetales</taxon>
        <taxon>Treponemataceae</taxon>
        <taxon>Treponema</taxon>
    </lineage>
</organism>
<dbReference type="Gene3D" id="1.10.10.10">
    <property type="entry name" value="Winged helix-like DNA-binding domain superfamily/Winged helix DNA-binding domain"/>
    <property type="match status" value="1"/>
</dbReference>
<dbReference type="InterPro" id="IPR036390">
    <property type="entry name" value="WH_DNA-bd_sf"/>
</dbReference>
<dbReference type="InterPro" id="IPR036388">
    <property type="entry name" value="WH-like_DNA-bd_sf"/>
</dbReference>
<dbReference type="PANTHER" id="PTHR18964">
    <property type="entry name" value="ROK (REPRESSOR, ORF, KINASE) FAMILY"/>
    <property type="match status" value="1"/>
</dbReference>
<evidence type="ECO:0000313" key="2">
    <source>
        <dbReference type="EMBL" id="ERJ94559.1"/>
    </source>
</evidence>
<dbReference type="RefSeq" id="WP_021686065.1">
    <property type="nucleotide sequence ID" value="NZ_KI260552.1"/>
</dbReference>
<comment type="caution">
    <text evidence="2">The sequence shown here is derived from an EMBL/GenBank/DDBJ whole genome shotgun (WGS) entry which is preliminary data.</text>
</comment>
<proteinExistence type="inferred from homology"/>
<dbReference type="SUPFAM" id="SSF53067">
    <property type="entry name" value="Actin-like ATPase domain"/>
    <property type="match status" value="1"/>
</dbReference>
<keyword evidence="3" id="KW-1185">Reference proteome</keyword>
<dbReference type="SUPFAM" id="SSF46785">
    <property type="entry name" value="Winged helix' DNA-binding domain"/>
    <property type="match status" value="1"/>
</dbReference>
<sequence>MPYAALNEKEKNIVRHIFSLHTTTRQELCAYTRYTLPTVYRITDDLLRRKIIAVSGIAEETIKGRPTEKIGMSTKAGRILCIHIERTGYSTALADFGLHILSRRTHAFTEAVPPENVILSIANDYNTMLAECKAQDKDVLGIGVAIVGPIDYARKQMLQPIHFQAGNWAGVPFIDMLHNCFNKPVEYNCNASACLQGHYYGDLYGKYKNLAYITLGTGIGSGMILNGKPHMHHIVLDGLAHMTIELNGKKCYCGSYGCAETYVNKYAIIEDCQKVLKTGQESCMQEHIDTLTIEDIANALEQNDAVAHAVVRNAAAVFSCCLVNYLRITDLEAVILGGSLIESLPFFYDHIMSATAAKKIENITLLRGKDESKNTLRGIASQFILNTLLQ</sequence>
<name>A0ABN0P1X0_TRELE</name>
<dbReference type="PANTHER" id="PTHR18964:SF149">
    <property type="entry name" value="BIFUNCTIONAL UDP-N-ACETYLGLUCOSAMINE 2-EPIMERASE_N-ACETYLMANNOSAMINE KINASE"/>
    <property type="match status" value="1"/>
</dbReference>
<dbReference type="InterPro" id="IPR043129">
    <property type="entry name" value="ATPase_NBD"/>
</dbReference>
<dbReference type="InterPro" id="IPR000600">
    <property type="entry name" value="ROK"/>
</dbReference>